<sequence>MKLCDNITILSNDFYSCQYSYVMLLNEELVKEQKFLL</sequence>
<proteinExistence type="predicted"/>
<reference evidence="1" key="1">
    <citation type="journal article" date="2021" name="Proc. Natl. Acad. Sci. U.S.A.">
        <title>A Catalog of Tens of Thousands of Viruses from Human Metagenomes Reveals Hidden Associations with Chronic Diseases.</title>
        <authorList>
            <person name="Tisza M.J."/>
            <person name="Buck C.B."/>
        </authorList>
    </citation>
    <scope>NUCLEOTIDE SEQUENCE</scope>
    <source>
        <strain evidence="1">CtRRO23</strain>
    </source>
</reference>
<organism evidence="1">
    <name type="scientific">Siphoviridae sp. ctRRO23</name>
    <dbReference type="NCBI Taxonomy" id="2826334"/>
    <lineage>
        <taxon>Viruses</taxon>
        <taxon>Duplodnaviria</taxon>
        <taxon>Heunggongvirae</taxon>
        <taxon>Uroviricota</taxon>
        <taxon>Caudoviricetes</taxon>
    </lineage>
</organism>
<name>A0A8S5LSV8_9CAUD</name>
<accession>A0A8S5LSV8</accession>
<protein>
    <submittedName>
        <fullName evidence="1">Uncharacterized protein</fullName>
    </submittedName>
</protein>
<dbReference type="EMBL" id="BK014730">
    <property type="protein sequence ID" value="DAD73125.1"/>
    <property type="molecule type" value="Genomic_DNA"/>
</dbReference>
<evidence type="ECO:0000313" key="1">
    <source>
        <dbReference type="EMBL" id="DAD73125.1"/>
    </source>
</evidence>